<keyword evidence="6" id="KW-1185">Reference proteome</keyword>
<evidence type="ECO:0000313" key="5">
    <source>
        <dbReference type="EMBL" id="MCU6726112.1"/>
    </source>
</evidence>
<dbReference type="PANTHER" id="PTHR42781:SF4">
    <property type="entry name" value="SPERMIDINE_PUTRESCINE IMPORT ATP-BINDING PROTEIN POTA"/>
    <property type="match status" value="1"/>
</dbReference>
<proteinExistence type="predicted"/>
<evidence type="ECO:0000256" key="3">
    <source>
        <dbReference type="ARBA" id="ARBA00022840"/>
    </source>
</evidence>
<dbReference type="SMART" id="SM00382">
    <property type="entry name" value="AAA"/>
    <property type="match status" value="1"/>
</dbReference>
<dbReference type="EMBL" id="JAOQKE010000018">
    <property type="protein sequence ID" value="MCU6726112.1"/>
    <property type="molecule type" value="Genomic_DNA"/>
</dbReference>
<reference evidence="5 6" key="1">
    <citation type="journal article" date="2021" name="ISME Commun">
        <title>Automated analysis of genomic sequences facilitates high-throughput and comprehensive description of bacteria.</title>
        <authorList>
            <person name="Hitch T.C.A."/>
        </authorList>
    </citation>
    <scope>NUCLEOTIDE SEQUENCE [LARGE SCALE GENOMIC DNA]</scope>
    <source>
        <strain evidence="5 6">Sanger_29</strain>
    </source>
</reference>
<protein>
    <submittedName>
        <fullName evidence="5">ATP-binding cassette domain-containing protein</fullName>
    </submittedName>
</protein>
<organism evidence="5 6">
    <name type="scientific">Muricoprocola aceti</name>
    <dbReference type="NCBI Taxonomy" id="2981772"/>
    <lineage>
        <taxon>Bacteria</taxon>
        <taxon>Bacillati</taxon>
        <taxon>Bacillota</taxon>
        <taxon>Clostridia</taxon>
        <taxon>Lachnospirales</taxon>
        <taxon>Lachnospiraceae</taxon>
        <taxon>Muricoprocola</taxon>
    </lineage>
</organism>
<keyword evidence="1" id="KW-0813">Transport</keyword>
<evidence type="ECO:0000313" key="6">
    <source>
        <dbReference type="Proteomes" id="UP001652338"/>
    </source>
</evidence>
<dbReference type="PROSITE" id="PS00211">
    <property type="entry name" value="ABC_TRANSPORTER_1"/>
    <property type="match status" value="1"/>
</dbReference>
<feature type="domain" description="ABC transporter" evidence="4">
    <location>
        <begin position="1"/>
        <end position="235"/>
    </location>
</feature>
<dbReference type="PROSITE" id="PS50893">
    <property type="entry name" value="ABC_TRANSPORTER_2"/>
    <property type="match status" value="1"/>
</dbReference>
<dbReference type="Gene3D" id="3.40.50.300">
    <property type="entry name" value="P-loop containing nucleotide triphosphate hydrolases"/>
    <property type="match status" value="1"/>
</dbReference>
<dbReference type="Proteomes" id="UP001652338">
    <property type="component" value="Unassembled WGS sequence"/>
</dbReference>
<dbReference type="InterPro" id="IPR050093">
    <property type="entry name" value="ABC_SmlMolc_Importer"/>
</dbReference>
<dbReference type="GO" id="GO:0005524">
    <property type="term" value="F:ATP binding"/>
    <property type="evidence" value="ECO:0007669"/>
    <property type="project" value="UniProtKB-KW"/>
</dbReference>
<name>A0ABT2SNL7_9FIRM</name>
<evidence type="ECO:0000259" key="4">
    <source>
        <dbReference type="PROSITE" id="PS50893"/>
    </source>
</evidence>
<dbReference type="InterPro" id="IPR017871">
    <property type="entry name" value="ABC_transporter-like_CS"/>
</dbReference>
<comment type="caution">
    <text evidence="5">The sequence shown here is derived from an EMBL/GenBank/DDBJ whole genome shotgun (WGS) entry which is preliminary data.</text>
</comment>
<dbReference type="InterPro" id="IPR003593">
    <property type="entry name" value="AAA+_ATPase"/>
</dbReference>
<evidence type="ECO:0000256" key="2">
    <source>
        <dbReference type="ARBA" id="ARBA00022741"/>
    </source>
</evidence>
<accession>A0ABT2SNL7</accession>
<sequence>MRLYVKIKKDFGSFILDTEFEADKEVLGILGESGCGKSMTLRCIAGVVTPDEGHIELDGTVFFDSEKKINLKPQERHVGLLFQNYALFPNMNVVQNLQAGLRGQKLGKEEQQKRIAEMINKFYLQGLERHKPSQLSGGQQQRAALARILLTRPKLLMLDEPFAALDEFLRWKLELELEDVLKEFGSTTLFVSHNRDEIYRICDRVCVMNQGKSSEPVPVKELFTTPISREAAYLSGCKNFSDAAVAEKGEVMALDWGITLKCDTTGKEDSTSVGVRSHFIHPVCADKKDSMSNVFSCKIKRIIEDVFSYILIVSPKEGAQIRVDVSKEEWLDYRKRMDGDEIFIGIEEKDIMLLK</sequence>
<dbReference type="RefSeq" id="WP_262655380.1">
    <property type="nucleotide sequence ID" value="NZ_JAOQKE010000018.1"/>
</dbReference>
<evidence type="ECO:0000256" key="1">
    <source>
        <dbReference type="ARBA" id="ARBA00022448"/>
    </source>
</evidence>
<dbReference type="SUPFAM" id="SSF52540">
    <property type="entry name" value="P-loop containing nucleoside triphosphate hydrolases"/>
    <property type="match status" value="1"/>
</dbReference>
<keyword evidence="3 5" id="KW-0067">ATP-binding</keyword>
<dbReference type="Pfam" id="PF00005">
    <property type="entry name" value="ABC_tran"/>
    <property type="match status" value="1"/>
</dbReference>
<gene>
    <name evidence="5" type="ORF">OCV47_12310</name>
</gene>
<dbReference type="InterPro" id="IPR027417">
    <property type="entry name" value="P-loop_NTPase"/>
</dbReference>
<dbReference type="PANTHER" id="PTHR42781">
    <property type="entry name" value="SPERMIDINE/PUTRESCINE IMPORT ATP-BINDING PROTEIN POTA"/>
    <property type="match status" value="1"/>
</dbReference>
<dbReference type="InterPro" id="IPR003439">
    <property type="entry name" value="ABC_transporter-like_ATP-bd"/>
</dbReference>
<keyword evidence="2" id="KW-0547">Nucleotide-binding</keyword>